<dbReference type="Pfam" id="PF13181">
    <property type="entry name" value="TPR_8"/>
    <property type="match status" value="2"/>
</dbReference>
<evidence type="ECO:0000313" key="2">
    <source>
        <dbReference type="EMBL" id="AJA89952.1"/>
    </source>
</evidence>
<feature type="repeat" description="TPR" evidence="1">
    <location>
        <begin position="453"/>
        <end position="486"/>
    </location>
</feature>
<reference evidence="2 3" key="1">
    <citation type="journal article" date="2015" name="Genome Announc.">
        <title>Genome Sequence of Borrelia chilensis VA1, a South American Member of the Lyme Borreliosis Group.</title>
        <authorList>
            <person name="Huang W."/>
            <person name="Ojaimi C."/>
            <person name="Fallon J.T."/>
            <person name="Travisany D."/>
            <person name="Maass A."/>
            <person name="Ivanova L."/>
            <person name="Tomova A."/>
            <person name="Gonzalez-Acuna D."/>
            <person name="Godfrey H.P."/>
            <person name="Cabello F.C."/>
        </authorList>
    </citation>
    <scope>NUCLEOTIDE SEQUENCE [LARGE SCALE GENOMIC DNA]</scope>
    <source>
        <strain evidence="2 3">VA1</strain>
    </source>
</reference>
<dbReference type="PROSITE" id="PS50005">
    <property type="entry name" value="TPR"/>
    <property type="match status" value="1"/>
</dbReference>
<dbReference type="Gene3D" id="1.25.40.10">
    <property type="entry name" value="Tetratricopeptide repeat domain"/>
    <property type="match status" value="2"/>
</dbReference>
<dbReference type="SUPFAM" id="SSF48452">
    <property type="entry name" value="TPR-like"/>
    <property type="match status" value="2"/>
</dbReference>
<accession>A0A0A7V155</accession>
<organism evidence="2 3">
    <name type="scientific">Borreliella chilensis</name>
    <dbReference type="NCBI Taxonomy" id="1245910"/>
    <lineage>
        <taxon>Bacteria</taxon>
        <taxon>Pseudomonadati</taxon>
        <taxon>Spirochaetota</taxon>
        <taxon>Spirochaetia</taxon>
        <taxon>Spirochaetales</taxon>
        <taxon>Borreliaceae</taxon>
        <taxon>Borreliella</taxon>
    </lineage>
</organism>
<sequence>MKKSKTLLTVVLFLLSVSLGVFYFYFNPNILYFLKGKKDFSKLIIEIDSYLEKKKFADAKKAIKFSSYYANTEFKWLALIKRAKVWALNTKDYRLMGDIVNLSVKVLPGNLKLRALEVYSKLKIGSLKDAYRIANQYLVNREDYRGLYDEVFIKNLSADNKVLNFNKFIDKIYREKDARVFEEIGLNLKNNAFLVNAMLLYIEKKNIDAAKRILFKIKEDKDFSKELAYISYNLNDLDFTISNLKFIENKDDPTLLFLLADAYFRKGDIKNAKNEYLKLYTKFPDYNVLVYLNLALIANNENDPKRAISYLNKANEVFKDNKAISYYLANIYFRIKNYVKANEIIANYKEDPLFFKIYFALNYSNAEYEAKKSYLWRLFYKTEYDSNIAQFLAWNLLLYSDLKDLDLFFKIYNFSENKQYWYDFYKFYYYFLKRDFVNSKRVIFDNKFQKYVFGVNYNLGVLSFFEKDYKEAERYFNKGISLLPSSFYDKDSNTHYEREFVSKIHLKQGINYLYLGEMEKGKESILASYSFYETDEGKLYKNMIDTLRERNLNFD</sequence>
<evidence type="ECO:0000313" key="3">
    <source>
        <dbReference type="Proteomes" id="UP000030940"/>
    </source>
</evidence>
<dbReference type="EMBL" id="CP009910">
    <property type="protein sequence ID" value="AJA89952.1"/>
    <property type="molecule type" value="Genomic_DNA"/>
</dbReference>
<dbReference type="Pfam" id="PF13174">
    <property type="entry name" value="TPR_6"/>
    <property type="match status" value="1"/>
</dbReference>
<proteinExistence type="predicted"/>
<dbReference type="STRING" id="1245910.OY14_00515"/>
<evidence type="ECO:0008006" key="4">
    <source>
        <dbReference type="Google" id="ProtNLM"/>
    </source>
</evidence>
<keyword evidence="1" id="KW-0802">TPR repeat</keyword>
<name>A0A0A7V155_9SPIR</name>
<protein>
    <recommendedName>
        <fullName evidence="4">N utilization substance protein B</fullName>
    </recommendedName>
</protein>
<dbReference type="InterPro" id="IPR019734">
    <property type="entry name" value="TPR_rpt"/>
</dbReference>
<dbReference type="Proteomes" id="UP000030940">
    <property type="component" value="Chromosome"/>
</dbReference>
<dbReference type="SMART" id="SM00028">
    <property type="entry name" value="TPR"/>
    <property type="match status" value="4"/>
</dbReference>
<dbReference type="InterPro" id="IPR011990">
    <property type="entry name" value="TPR-like_helical_dom_sf"/>
</dbReference>
<dbReference type="AlphaFoldDB" id="A0A0A7V155"/>
<evidence type="ECO:0000256" key="1">
    <source>
        <dbReference type="PROSITE-ProRule" id="PRU00339"/>
    </source>
</evidence>
<dbReference type="KEGG" id="bchi:OY14_00515"/>
<dbReference type="HOGENOM" id="CLU_036580_0_0_12"/>
<keyword evidence="3" id="KW-1185">Reference proteome</keyword>
<gene>
    <name evidence="2" type="ORF">OY14_00515</name>
</gene>